<feature type="transmembrane region" description="Helical" evidence="1">
    <location>
        <begin position="76"/>
        <end position="98"/>
    </location>
</feature>
<reference evidence="2 3" key="1">
    <citation type="submission" date="2012-08" db="EMBL/GenBank/DDBJ databases">
        <title>The Genome Sequence of Slackia piriformis YIT 12062.</title>
        <authorList>
            <consortium name="The Broad Institute Genome Sequencing Platform"/>
            <person name="Earl A."/>
            <person name="Ward D."/>
            <person name="Feldgarden M."/>
            <person name="Gevers D."/>
            <person name="Morotomi M."/>
            <person name="Walker B."/>
            <person name="Young S.K."/>
            <person name="Zeng Q."/>
            <person name="Gargeya S."/>
            <person name="Fitzgerald M."/>
            <person name="Haas B."/>
            <person name="Abouelleil A."/>
            <person name="Alvarado L."/>
            <person name="Arachchi H.M."/>
            <person name="Berlin A.M."/>
            <person name="Chapman S.B."/>
            <person name="Goldberg J."/>
            <person name="Griggs A."/>
            <person name="Gujja S."/>
            <person name="Hansen M."/>
            <person name="Howarth C."/>
            <person name="Imamovic A."/>
            <person name="Larimer J."/>
            <person name="McCowen C."/>
            <person name="Montmayeur A."/>
            <person name="Murphy C."/>
            <person name="Neiman D."/>
            <person name="Pearson M."/>
            <person name="Priest M."/>
            <person name="Roberts A."/>
            <person name="Saif S."/>
            <person name="Shea T."/>
            <person name="Sisk P."/>
            <person name="Sykes S."/>
            <person name="Wortman J."/>
            <person name="Nusbaum C."/>
            <person name="Birren B."/>
        </authorList>
    </citation>
    <scope>NUCLEOTIDE SEQUENCE [LARGE SCALE GENOMIC DNA]</scope>
    <source>
        <strain evidence="2 3">YIT 12062</strain>
    </source>
</reference>
<evidence type="ECO:0008006" key="4">
    <source>
        <dbReference type="Google" id="ProtNLM"/>
    </source>
</evidence>
<proteinExistence type="predicted"/>
<organism evidence="2 3">
    <name type="scientific">Slackia piriformis YIT 12062</name>
    <dbReference type="NCBI Taxonomy" id="742818"/>
    <lineage>
        <taxon>Bacteria</taxon>
        <taxon>Bacillati</taxon>
        <taxon>Actinomycetota</taxon>
        <taxon>Coriobacteriia</taxon>
        <taxon>Eggerthellales</taxon>
        <taxon>Eggerthellaceae</taxon>
        <taxon>Slackia</taxon>
    </lineage>
</organism>
<dbReference type="InParanoid" id="K0YMF1"/>
<dbReference type="eggNOG" id="ENOG5030NJM">
    <property type="taxonomic scope" value="Bacteria"/>
</dbReference>
<sequence>MPAFIAARLYRIAPLLIILAIIALAIYLVVSWRSTPARAKEVLIKIFIVLNGGLSALFLLATLYALLEGNLFVAEFFATCMATTLIVLGITFVCRFRFLKNNPNYRWRITGKVEKKSHRS</sequence>
<feature type="transmembrane region" description="Helical" evidence="1">
    <location>
        <begin position="12"/>
        <end position="30"/>
    </location>
</feature>
<protein>
    <recommendedName>
        <fullName evidence="4">Guanylate cyclase</fullName>
    </recommendedName>
</protein>
<dbReference type="RefSeq" id="WP_009138661.1">
    <property type="nucleotide sequence ID" value="NZ_JH815198.1"/>
</dbReference>
<dbReference type="EMBL" id="ADMD01000001">
    <property type="protein sequence ID" value="EJZ84822.1"/>
    <property type="molecule type" value="Genomic_DNA"/>
</dbReference>
<dbReference type="PATRIC" id="fig|742818.3.peg.473"/>
<feature type="transmembrane region" description="Helical" evidence="1">
    <location>
        <begin position="42"/>
        <end position="64"/>
    </location>
</feature>
<evidence type="ECO:0000313" key="3">
    <source>
        <dbReference type="Proteomes" id="UP000006069"/>
    </source>
</evidence>
<keyword evidence="1" id="KW-1133">Transmembrane helix</keyword>
<keyword evidence="1" id="KW-0812">Transmembrane</keyword>
<name>K0YMF1_9ACTN</name>
<keyword evidence="1" id="KW-0472">Membrane</keyword>
<gene>
    <name evidence="2" type="ORF">HMPREF9451_00427</name>
</gene>
<evidence type="ECO:0000256" key="1">
    <source>
        <dbReference type="SAM" id="Phobius"/>
    </source>
</evidence>
<accession>K0YMF1</accession>
<comment type="caution">
    <text evidence="2">The sequence shown here is derived from an EMBL/GenBank/DDBJ whole genome shotgun (WGS) entry which is preliminary data.</text>
</comment>
<keyword evidence="3" id="KW-1185">Reference proteome</keyword>
<dbReference type="OrthoDB" id="3197138at2"/>
<dbReference type="Proteomes" id="UP000006069">
    <property type="component" value="Unassembled WGS sequence"/>
</dbReference>
<evidence type="ECO:0000313" key="2">
    <source>
        <dbReference type="EMBL" id="EJZ84822.1"/>
    </source>
</evidence>
<dbReference type="HOGENOM" id="CLU_2025199_0_0_11"/>
<dbReference type="AlphaFoldDB" id="K0YMF1"/>